<reference evidence="3 4" key="1">
    <citation type="submission" date="2020-08" db="EMBL/GenBank/DDBJ databases">
        <title>Amycolatopsis echigonensis JCM 21831.</title>
        <authorList>
            <person name="Tedsree N."/>
            <person name="Kuncharoen N."/>
            <person name="Likhitwitayawuid K."/>
            <person name="Tanasupawat S."/>
        </authorList>
    </citation>
    <scope>NUCLEOTIDE SEQUENCE [LARGE SCALE GENOMIC DNA]</scope>
    <source>
        <strain evidence="3 4">JCM 21831</strain>
    </source>
</reference>
<feature type="transmembrane region" description="Helical" evidence="2">
    <location>
        <begin position="32"/>
        <end position="53"/>
    </location>
</feature>
<gene>
    <name evidence="3" type="ORF">H5411_01895</name>
</gene>
<dbReference type="Proteomes" id="UP000550260">
    <property type="component" value="Unassembled WGS sequence"/>
</dbReference>
<evidence type="ECO:0000313" key="3">
    <source>
        <dbReference type="EMBL" id="MBB2497890.1"/>
    </source>
</evidence>
<organism evidence="3 4">
    <name type="scientific">Amycolatopsis echigonensis</name>
    <dbReference type="NCBI Taxonomy" id="2576905"/>
    <lineage>
        <taxon>Bacteria</taxon>
        <taxon>Bacillati</taxon>
        <taxon>Actinomycetota</taxon>
        <taxon>Actinomycetes</taxon>
        <taxon>Pseudonocardiales</taxon>
        <taxon>Pseudonocardiaceae</taxon>
        <taxon>Amycolatopsis</taxon>
    </lineage>
</organism>
<evidence type="ECO:0000256" key="1">
    <source>
        <dbReference type="SAM" id="MobiDB-lite"/>
    </source>
</evidence>
<dbReference type="AlphaFoldDB" id="A0A8E1T1K0"/>
<dbReference type="EMBL" id="JACJHR010000002">
    <property type="protein sequence ID" value="MBB2497890.1"/>
    <property type="molecule type" value="Genomic_DNA"/>
</dbReference>
<evidence type="ECO:0000313" key="4">
    <source>
        <dbReference type="Proteomes" id="UP000550260"/>
    </source>
</evidence>
<keyword evidence="2" id="KW-1133">Transmembrane helix</keyword>
<comment type="caution">
    <text evidence="3">The sequence shown here is derived from an EMBL/GenBank/DDBJ whole genome shotgun (WGS) entry which is preliminary data.</text>
</comment>
<accession>A0A8E1T1K0</accession>
<feature type="compositionally biased region" description="Acidic residues" evidence="1">
    <location>
        <begin position="11"/>
        <end position="21"/>
    </location>
</feature>
<evidence type="ECO:0000256" key="2">
    <source>
        <dbReference type="SAM" id="Phobius"/>
    </source>
</evidence>
<keyword evidence="2" id="KW-0812">Transmembrane</keyword>
<keyword evidence="2" id="KW-0472">Membrane</keyword>
<name>A0A8E1T1K0_9PSEU</name>
<proteinExistence type="predicted"/>
<feature type="region of interest" description="Disordered" evidence="1">
    <location>
        <begin position="1"/>
        <end position="28"/>
    </location>
</feature>
<sequence>MMTALDTPPLPDDDRDTDPDLEPPPPASRRPLVIAAIAGFVLGGCVLGLLWGLSGQRAGANVDAAAACAAFSRAGHIPDTTGGVDAAQFTRMSDDAVHRVTGATELAKAAATFDGNYQPLAKSLDAVNKMVLSSRFDNRDGQAAVVQVEQLCARG</sequence>
<protein>
    <submittedName>
        <fullName evidence="3">Uncharacterized protein</fullName>
    </submittedName>
</protein>